<reference evidence="1 2" key="1">
    <citation type="submission" date="2017-02" db="EMBL/GenBank/DDBJ databases">
        <authorList>
            <person name="Peterson S.W."/>
        </authorList>
    </citation>
    <scope>NUCLEOTIDE SEQUENCE [LARGE SCALE GENOMIC DNA]</scope>
    <source>
        <strain evidence="1 2">DSM 24412</strain>
    </source>
</reference>
<organism evidence="1 2">
    <name type="scientific">Alkalitalea saponilacus</name>
    <dbReference type="NCBI Taxonomy" id="889453"/>
    <lineage>
        <taxon>Bacteria</taxon>
        <taxon>Pseudomonadati</taxon>
        <taxon>Bacteroidota</taxon>
        <taxon>Bacteroidia</taxon>
        <taxon>Marinilabiliales</taxon>
        <taxon>Marinilabiliaceae</taxon>
        <taxon>Alkalitalea</taxon>
    </lineage>
</organism>
<protein>
    <recommendedName>
        <fullName evidence="3">Restriction endonuclease</fullName>
    </recommendedName>
</protein>
<gene>
    <name evidence="1" type="ORF">SAMN03080601_03543</name>
</gene>
<dbReference type="AlphaFoldDB" id="A0A1T5HU92"/>
<dbReference type="OrthoDB" id="1095187at2"/>
<dbReference type="Proteomes" id="UP000191055">
    <property type="component" value="Unassembled WGS sequence"/>
</dbReference>
<dbReference type="KEGG" id="asx:CDL62_14915"/>
<evidence type="ECO:0008006" key="3">
    <source>
        <dbReference type="Google" id="ProtNLM"/>
    </source>
</evidence>
<proteinExistence type="predicted"/>
<name>A0A1T5HU92_9BACT</name>
<accession>A0A1T5HU92</accession>
<sequence length="204" mass="24013">MDKKNQFIQFGLEMLGYQSKQDLIENLFIKSIYDTYNRVDKNIGLENDIRDRFICDFYHNSTLLKGLINKNILFVNWERWVFKNEVDLGRTDLSFAMSGIEFIIECKRLKNSSPKYISDGLSRFINMNYSKNEPYAGMIGFIIEGNIKSICSSLMEKCKQENFIESEFTRSKVDGFETSFNTSHKREGADEINIYHLFLEFNME</sequence>
<keyword evidence="2" id="KW-1185">Reference proteome</keyword>
<dbReference type="EMBL" id="FUYV01000052">
    <property type="protein sequence ID" value="SKC24246.1"/>
    <property type="molecule type" value="Genomic_DNA"/>
</dbReference>
<evidence type="ECO:0000313" key="1">
    <source>
        <dbReference type="EMBL" id="SKC24246.1"/>
    </source>
</evidence>
<dbReference type="RefSeq" id="WP_079559180.1">
    <property type="nucleotide sequence ID" value="NZ_CP021904.1"/>
</dbReference>
<evidence type="ECO:0000313" key="2">
    <source>
        <dbReference type="Proteomes" id="UP000191055"/>
    </source>
</evidence>